<gene>
    <name evidence="3" type="ORF">ACFFIX_07595</name>
</gene>
<comment type="caution">
    <text evidence="3">The sequence shown here is derived from an EMBL/GenBank/DDBJ whole genome shotgun (WGS) entry which is preliminary data.</text>
</comment>
<dbReference type="InterPro" id="IPR027417">
    <property type="entry name" value="P-loop_NTPase"/>
</dbReference>
<keyword evidence="2" id="KW-0067">ATP-binding</keyword>
<sequence length="291" mass="32403">MMTDQAARLREQLNMRHNQPKQAHTIAVTSGKGGVGKSNFSLNFSLALLKENHRVLLFDLDIGMGNIEILIGSSSQHTIVDFLEQQLSIADIITKGPSGLDYISGGTGLTNLFKLSESKFQHFASQLERVFHHYDYVIFDMGAGISEDALRFILSVDEIIAITTPEPTSLTDAYAAIKYICINNDSIPFSIVVNRSYDRKVGESTYQRLSLTIKQFLSRDIPLLGTIPDDPSIMKAVIHQTPFLLYQPNSQASKALINLTSDYLKSKSTSSSNIEQKAFITKLKSFFMKGR</sequence>
<dbReference type="InterPro" id="IPR033756">
    <property type="entry name" value="YlxH/NBP35"/>
</dbReference>
<dbReference type="InterPro" id="IPR025501">
    <property type="entry name" value="MinD_FleN"/>
</dbReference>
<evidence type="ECO:0000256" key="2">
    <source>
        <dbReference type="ARBA" id="ARBA00022840"/>
    </source>
</evidence>
<dbReference type="Gene3D" id="3.40.50.300">
    <property type="entry name" value="P-loop containing nucleotide triphosphate hydrolases"/>
    <property type="match status" value="1"/>
</dbReference>
<dbReference type="InterPro" id="IPR033875">
    <property type="entry name" value="FlhG"/>
</dbReference>
<dbReference type="InterPro" id="IPR050625">
    <property type="entry name" value="ParA/MinD_ATPase"/>
</dbReference>
<dbReference type="CDD" id="cd02038">
    <property type="entry name" value="FlhG-like"/>
    <property type="match status" value="1"/>
</dbReference>
<dbReference type="Proteomes" id="UP001589854">
    <property type="component" value="Unassembled WGS sequence"/>
</dbReference>
<name>A0ABV6GDP1_9BACI</name>
<dbReference type="PANTHER" id="PTHR43384:SF4">
    <property type="entry name" value="CELLULOSE BIOSYNTHESIS PROTEIN BCSQ-RELATED"/>
    <property type="match status" value="1"/>
</dbReference>
<proteinExistence type="predicted"/>
<reference evidence="3 4" key="1">
    <citation type="submission" date="2024-09" db="EMBL/GenBank/DDBJ databases">
        <authorList>
            <person name="Sun Q."/>
            <person name="Mori K."/>
        </authorList>
    </citation>
    <scope>NUCLEOTIDE SEQUENCE [LARGE SCALE GENOMIC DNA]</scope>
    <source>
        <strain evidence="3 4">CCM 7228</strain>
    </source>
</reference>
<dbReference type="PIRSF" id="PIRSF003092">
    <property type="entry name" value="MinD"/>
    <property type="match status" value="1"/>
</dbReference>
<evidence type="ECO:0000256" key="1">
    <source>
        <dbReference type="ARBA" id="ARBA00022741"/>
    </source>
</evidence>
<dbReference type="EMBL" id="JBHLVO010000004">
    <property type="protein sequence ID" value="MFC0271314.1"/>
    <property type="molecule type" value="Genomic_DNA"/>
</dbReference>
<keyword evidence="1" id="KW-0547">Nucleotide-binding</keyword>
<organism evidence="3 4">
    <name type="scientific">Metabacillus herbersteinensis</name>
    <dbReference type="NCBI Taxonomy" id="283816"/>
    <lineage>
        <taxon>Bacteria</taxon>
        <taxon>Bacillati</taxon>
        <taxon>Bacillota</taxon>
        <taxon>Bacilli</taxon>
        <taxon>Bacillales</taxon>
        <taxon>Bacillaceae</taxon>
        <taxon>Metabacillus</taxon>
    </lineage>
</organism>
<evidence type="ECO:0000313" key="4">
    <source>
        <dbReference type="Proteomes" id="UP001589854"/>
    </source>
</evidence>
<accession>A0ABV6GDP1</accession>
<protein>
    <submittedName>
        <fullName evidence="3">MinD/ParA family protein</fullName>
    </submittedName>
</protein>
<dbReference type="SUPFAM" id="SSF52540">
    <property type="entry name" value="P-loop containing nucleoside triphosphate hydrolases"/>
    <property type="match status" value="1"/>
</dbReference>
<dbReference type="Pfam" id="PF10609">
    <property type="entry name" value="ParA"/>
    <property type="match status" value="1"/>
</dbReference>
<evidence type="ECO:0000313" key="3">
    <source>
        <dbReference type="EMBL" id="MFC0271314.1"/>
    </source>
</evidence>
<keyword evidence="4" id="KW-1185">Reference proteome</keyword>
<dbReference type="PANTHER" id="PTHR43384">
    <property type="entry name" value="SEPTUM SITE-DETERMINING PROTEIN MIND HOMOLOG, CHLOROPLASTIC-RELATED"/>
    <property type="match status" value="1"/>
</dbReference>